<dbReference type="GO" id="GO:0016491">
    <property type="term" value="F:oxidoreductase activity"/>
    <property type="evidence" value="ECO:0007669"/>
    <property type="project" value="InterPro"/>
</dbReference>
<dbReference type="RefSeq" id="WP_012448849.1">
    <property type="nucleotide sequence ID" value="NC_010718.1"/>
</dbReference>
<dbReference type="Proteomes" id="UP000001683">
    <property type="component" value="Chromosome"/>
</dbReference>
<evidence type="ECO:0000259" key="7">
    <source>
        <dbReference type="PROSITE" id="PS51918"/>
    </source>
</evidence>
<dbReference type="SFLD" id="SFLDS00029">
    <property type="entry name" value="Radical_SAM"/>
    <property type="match status" value="1"/>
</dbReference>
<dbReference type="EMBL" id="CP001034">
    <property type="protein sequence ID" value="ACB86003.1"/>
    <property type="molecule type" value="Genomic_DNA"/>
</dbReference>
<evidence type="ECO:0000256" key="3">
    <source>
        <dbReference type="ARBA" id="ARBA00022691"/>
    </source>
</evidence>
<keyword evidence="3" id="KW-0949">S-adenosyl-L-methionine</keyword>
<evidence type="ECO:0000313" key="8">
    <source>
        <dbReference type="EMBL" id="ACB86003.1"/>
    </source>
</evidence>
<dbReference type="SFLD" id="SFLDG01067">
    <property type="entry name" value="SPASM/twitch_domain_containing"/>
    <property type="match status" value="1"/>
</dbReference>
<dbReference type="SUPFAM" id="SSF102114">
    <property type="entry name" value="Radical SAM enzymes"/>
    <property type="match status" value="1"/>
</dbReference>
<keyword evidence="6" id="KW-0411">Iron-sulfur</keyword>
<dbReference type="SFLD" id="SFLDG01386">
    <property type="entry name" value="main_SPASM_domain-containing"/>
    <property type="match status" value="1"/>
</dbReference>
<keyword evidence="4" id="KW-0479">Metal-binding</keyword>
<dbReference type="PANTHER" id="PTHR43787:SF3">
    <property type="entry name" value="ARYLSULFATASE REGULATORY PROTEIN"/>
    <property type="match status" value="1"/>
</dbReference>
<reference evidence="8 9" key="1">
    <citation type="submission" date="2008-04" db="EMBL/GenBank/DDBJ databases">
        <title>Complete sequence of chromosome of Natranaerobius thermophilus JW/NM-WN-LF.</title>
        <authorList>
            <consortium name="US DOE Joint Genome Institute"/>
            <person name="Copeland A."/>
            <person name="Lucas S."/>
            <person name="Lapidus A."/>
            <person name="Glavina del Rio T."/>
            <person name="Dalin E."/>
            <person name="Tice H."/>
            <person name="Bruce D."/>
            <person name="Goodwin L."/>
            <person name="Pitluck S."/>
            <person name="Chertkov O."/>
            <person name="Brettin T."/>
            <person name="Detter J.C."/>
            <person name="Han C."/>
            <person name="Kuske C.R."/>
            <person name="Schmutz J."/>
            <person name="Larimer F."/>
            <person name="Land M."/>
            <person name="Hauser L."/>
            <person name="Kyrpides N."/>
            <person name="Lykidis A."/>
            <person name="Mesbah N.M."/>
            <person name="Wiegel J."/>
        </authorList>
    </citation>
    <scope>NUCLEOTIDE SEQUENCE [LARGE SCALE GENOMIC DNA]</scope>
    <source>
        <strain evidence="9">ATCC BAA-1301 / DSM 18059 / JW/NM-WN-LF</strain>
    </source>
</reference>
<dbReference type="HOGENOM" id="CLU_009273_3_1_9"/>
<dbReference type="InterPro" id="IPR058240">
    <property type="entry name" value="rSAM_sf"/>
</dbReference>
<dbReference type="AlphaFoldDB" id="B2A0X4"/>
<evidence type="ECO:0000256" key="1">
    <source>
        <dbReference type="ARBA" id="ARBA00001966"/>
    </source>
</evidence>
<dbReference type="PANTHER" id="PTHR43787">
    <property type="entry name" value="FEMO COFACTOR BIOSYNTHESIS PROTEIN NIFB-RELATED"/>
    <property type="match status" value="1"/>
</dbReference>
<organism evidence="8 9">
    <name type="scientific">Natranaerobius thermophilus (strain ATCC BAA-1301 / DSM 18059 / JW/NM-WN-LF)</name>
    <dbReference type="NCBI Taxonomy" id="457570"/>
    <lineage>
        <taxon>Bacteria</taxon>
        <taxon>Bacillati</taxon>
        <taxon>Bacillota</taxon>
        <taxon>Clostridia</taxon>
        <taxon>Natranaerobiales</taxon>
        <taxon>Natranaerobiaceae</taxon>
        <taxon>Natranaerobius</taxon>
    </lineage>
</organism>
<dbReference type="PROSITE" id="PS51918">
    <property type="entry name" value="RADICAL_SAM"/>
    <property type="match status" value="1"/>
</dbReference>
<evidence type="ECO:0000256" key="5">
    <source>
        <dbReference type="ARBA" id="ARBA00023004"/>
    </source>
</evidence>
<proteinExistence type="predicted"/>
<dbReference type="InterPro" id="IPR013785">
    <property type="entry name" value="Aldolase_TIM"/>
</dbReference>
<dbReference type="InterPro" id="IPR023885">
    <property type="entry name" value="4Fe4S-binding_SPASM_dom"/>
</dbReference>
<dbReference type="NCBIfam" id="TIGR04085">
    <property type="entry name" value="rSAM_more_4Fe4S"/>
    <property type="match status" value="1"/>
</dbReference>
<dbReference type="InParanoid" id="B2A0X4"/>
<dbReference type="GO" id="GO:0046872">
    <property type="term" value="F:metal ion binding"/>
    <property type="evidence" value="ECO:0007669"/>
    <property type="project" value="UniProtKB-KW"/>
</dbReference>
<dbReference type="SFLD" id="SFLDG01384">
    <property type="entry name" value="thioether_bond_formation_requi"/>
    <property type="match status" value="1"/>
</dbReference>
<evidence type="ECO:0000256" key="6">
    <source>
        <dbReference type="ARBA" id="ARBA00023014"/>
    </source>
</evidence>
<keyword evidence="9" id="KW-1185">Reference proteome</keyword>
<name>B2A0X4_NATTJ</name>
<dbReference type="GO" id="GO:0051539">
    <property type="term" value="F:4 iron, 4 sulfur cluster binding"/>
    <property type="evidence" value="ECO:0007669"/>
    <property type="project" value="UniProtKB-KW"/>
</dbReference>
<dbReference type="CDD" id="cd01335">
    <property type="entry name" value="Radical_SAM"/>
    <property type="match status" value="1"/>
</dbReference>
<dbReference type="InterPro" id="IPR007197">
    <property type="entry name" value="rSAM"/>
</dbReference>
<dbReference type="OrthoDB" id="9808591at2"/>
<dbReference type="eggNOG" id="COG0641">
    <property type="taxonomic scope" value="Bacteria"/>
</dbReference>
<accession>B2A0X4</accession>
<feature type="domain" description="Radical SAM core" evidence="7">
    <location>
        <begin position="86"/>
        <end position="317"/>
    </location>
</feature>
<evidence type="ECO:0000256" key="4">
    <source>
        <dbReference type="ARBA" id="ARBA00022723"/>
    </source>
</evidence>
<dbReference type="InterPro" id="IPR023867">
    <property type="entry name" value="Sulphatase_maturase_rSAM"/>
</dbReference>
<keyword evidence="5" id="KW-0408">Iron</keyword>
<gene>
    <name evidence="8" type="ordered locus">Nther_2438</name>
</gene>
<sequence length="447" mass="51940">MQASKYNFFFDSPDNTDELIAYNARTNALAIMDTKEYEKYKNYVENGLQIDDTELYKTLEENGFILENALNEIDLIRYSLLKHRYSTKRFGFTLVPTLECDFECIYCYEQGVQHGYMSEDIQQSIINYIKQKLDHIRDLSIGWHGGEPLLALDVIENINKQAIELCNEKGKKFSSSLITNGYNLNRETVDKLNQLNISSIQITLDGPKDIHDKRRPARGGQPTFSKIVQNLCDCKDILPNVSVRVNVDKENVERIQEVLTVLKSHSLENTVSVYPGYVEPTNDCYDVDNILDSRYFAKIEYEFYKKLVEFGFAPNIRHRYPRRRSNVCCADNDSAIVVDPEGDVYKCWNDVGRKEYKIAHVTEEDPATVQTLFRYMMYDPTEDTECVECKFLPLCMGGCPRRRIDGITDRCISYKYELSNYIKEIAIDMYNQKVKSQQEEKVKKAKI</sequence>
<dbReference type="STRING" id="457570.Nther_2438"/>
<comment type="cofactor">
    <cofactor evidence="1">
        <name>[4Fe-4S] cluster</name>
        <dbReference type="ChEBI" id="CHEBI:49883"/>
    </cofactor>
</comment>
<dbReference type="Gene3D" id="3.20.20.70">
    <property type="entry name" value="Aldolase class I"/>
    <property type="match status" value="1"/>
</dbReference>
<evidence type="ECO:0000256" key="2">
    <source>
        <dbReference type="ARBA" id="ARBA00022485"/>
    </source>
</evidence>
<evidence type="ECO:0000313" key="9">
    <source>
        <dbReference type="Proteomes" id="UP000001683"/>
    </source>
</evidence>
<dbReference type="KEGG" id="nth:Nther_2438"/>
<dbReference type="UniPathway" id="UPA00782"/>
<keyword evidence="2" id="KW-0004">4Fe-4S</keyword>
<dbReference type="Pfam" id="PF04055">
    <property type="entry name" value="Radical_SAM"/>
    <property type="match status" value="1"/>
</dbReference>
<protein>
    <submittedName>
        <fullName evidence="8">Radical SAM domain protein</fullName>
    </submittedName>
</protein>
<reference evidence="8 9" key="2">
    <citation type="journal article" date="2011" name="J. Bacteriol.">
        <title>Complete genome sequence of the anaerobic, halophilic alkalithermophile Natranaerobius thermophilus JW/NM-WN-LF.</title>
        <authorList>
            <person name="Zhao B."/>
            <person name="Mesbah N.M."/>
            <person name="Dalin E."/>
            <person name="Goodwin L."/>
            <person name="Nolan M."/>
            <person name="Pitluck S."/>
            <person name="Chertkov O."/>
            <person name="Brettin T.S."/>
            <person name="Han J."/>
            <person name="Larimer F.W."/>
            <person name="Land M.L."/>
            <person name="Hauser L."/>
            <person name="Kyrpides N."/>
            <person name="Wiegel J."/>
        </authorList>
    </citation>
    <scope>NUCLEOTIDE SEQUENCE [LARGE SCALE GENOMIC DNA]</scope>
    <source>
        <strain evidence="9">ATCC BAA-1301 / DSM 18059 / JW/NM-WN-LF</strain>
    </source>
</reference>